<dbReference type="PANTHER" id="PTHR15948">
    <property type="entry name" value="G-PROTEIN COUPLED RECEPTOR 89-RELATED"/>
    <property type="match status" value="1"/>
</dbReference>
<comment type="caution">
    <text evidence="9">The sequence shown here is derived from an EMBL/GenBank/DDBJ whole genome shotgun (WGS) entry which is preliminary data.</text>
</comment>
<dbReference type="AlphaFoldDB" id="A0A8H3DJP2"/>
<dbReference type="Pfam" id="PF12430">
    <property type="entry name" value="ABA_GPCR"/>
    <property type="match status" value="1"/>
</dbReference>
<evidence type="ECO:0000259" key="8">
    <source>
        <dbReference type="Pfam" id="PF12537"/>
    </source>
</evidence>
<feature type="transmembrane region" description="Helical" evidence="6">
    <location>
        <begin position="427"/>
        <end position="448"/>
    </location>
</feature>
<reference evidence="9" key="1">
    <citation type="submission" date="2021-01" db="EMBL/GenBank/DDBJ databases">
        <authorList>
            <person name="Kaushik A."/>
        </authorList>
    </citation>
    <scope>NUCLEOTIDE SEQUENCE</scope>
    <source>
        <strain evidence="9">Type strain: AG8-Rh-89/</strain>
    </source>
</reference>
<feature type="domain" description="Abscisic acid G-protein coupled receptor-like" evidence="7">
    <location>
        <begin position="298"/>
        <end position="501"/>
    </location>
</feature>
<name>A0A8H3DJP2_9AGAM</name>
<sequence length="507" mass="55357">ETQSNSAAFTTGSPLVTPTTPRSPSRSGDSSYFELGNLPAPNVTRSHPRGSVTRWGLGPTSVARSAFALCFSESCSLFLLVMCQAYDIMNPTSRYVNWRISLTMLVILILIVIPVLQCLFVAYRPNKLDIRVSLPRRLALPFFFFSAYLLLLLRIPLVGNSKDMDTLTAALVRLSVLGTVVLGTLSGFGAITTAWMFADALGKKRWEGITKQDIASAEHSLTRVRNDIDLRSREAQALELQNTKNPQSRSWGSRFLGAFSGENETTALRREIAGLRALEMEMSRELEHMHARQAHIEFSKTIGGRIWNAAGWLFGAYCAFRVVNSATNLLFLFLGFRQYPTSTPTDTCAPSPTVSCTGMSTAPPDLISGALGLLVSLVPGVPLERSEADQIARQISLLLVGCIVLSSIRVVLIGVGKVLRVTSRSVLTSLALLILAQLMGTYLLSTLIQLRTSFPPSHAEGGANGAPSLFSTLPTFEVFGWIFDATFLISACVTMAWRWLEGRLQGI</sequence>
<feature type="transmembrane region" description="Helical" evidence="6">
    <location>
        <begin position="138"/>
        <end position="157"/>
    </location>
</feature>
<dbReference type="Pfam" id="PF12537">
    <property type="entry name" value="GPHR_N"/>
    <property type="match status" value="1"/>
</dbReference>
<feature type="transmembrane region" description="Helical" evidence="6">
    <location>
        <begin position="395"/>
        <end position="415"/>
    </location>
</feature>
<evidence type="ECO:0000256" key="6">
    <source>
        <dbReference type="SAM" id="Phobius"/>
    </source>
</evidence>
<evidence type="ECO:0000313" key="10">
    <source>
        <dbReference type="Proteomes" id="UP000663850"/>
    </source>
</evidence>
<evidence type="ECO:0000259" key="7">
    <source>
        <dbReference type="Pfam" id="PF12430"/>
    </source>
</evidence>
<evidence type="ECO:0000313" key="9">
    <source>
        <dbReference type="EMBL" id="CAE6529174.1"/>
    </source>
</evidence>
<dbReference type="InterPro" id="IPR025969">
    <property type="entry name" value="ABA_GPCR_dom"/>
</dbReference>
<evidence type="ECO:0000256" key="1">
    <source>
        <dbReference type="ARBA" id="ARBA00004141"/>
    </source>
</evidence>
<dbReference type="Proteomes" id="UP000663850">
    <property type="component" value="Unassembled WGS sequence"/>
</dbReference>
<evidence type="ECO:0008006" key="11">
    <source>
        <dbReference type="Google" id="ProtNLM"/>
    </source>
</evidence>
<comment type="subcellular location">
    <subcellularLocation>
        <location evidence="1">Membrane</location>
        <topology evidence="1">Multi-pass membrane protein</topology>
    </subcellularLocation>
</comment>
<protein>
    <recommendedName>
        <fullName evidence="11">Golgi pH regulator</fullName>
    </recommendedName>
</protein>
<feature type="non-terminal residue" evidence="9">
    <location>
        <position position="1"/>
    </location>
</feature>
<dbReference type="PANTHER" id="PTHR15948:SF0">
    <property type="entry name" value="GOLGI PH REGULATOR A-RELATED"/>
    <property type="match status" value="1"/>
</dbReference>
<feature type="transmembrane region" description="Helical" evidence="6">
    <location>
        <begin position="100"/>
        <end position="123"/>
    </location>
</feature>
<evidence type="ECO:0000256" key="2">
    <source>
        <dbReference type="ARBA" id="ARBA00022692"/>
    </source>
</evidence>
<evidence type="ECO:0000256" key="5">
    <source>
        <dbReference type="SAM" id="MobiDB-lite"/>
    </source>
</evidence>
<dbReference type="InterPro" id="IPR022535">
    <property type="entry name" value="Golgi_pH-regulator_cons_dom"/>
</dbReference>
<dbReference type="GO" id="GO:0016020">
    <property type="term" value="C:membrane"/>
    <property type="evidence" value="ECO:0007669"/>
    <property type="project" value="UniProtKB-SubCell"/>
</dbReference>
<dbReference type="InterPro" id="IPR015672">
    <property type="entry name" value="GPHR/GTG"/>
</dbReference>
<organism evidence="9 10">
    <name type="scientific">Rhizoctonia solani</name>
    <dbReference type="NCBI Taxonomy" id="456999"/>
    <lineage>
        <taxon>Eukaryota</taxon>
        <taxon>Fungi</taxon>
        <taxon>Dikarya</taxon>
        <taxon>Basidiomycota</taxon>
        <taxon>Agaricomycotina</taxon>
        <taxon>Agaricomycetes</taxon>
        <taxon>Cantharellales</taxon>
        <taxon>Ceratobasidiaceae</taxon>
        <taxon>Rhizoctonia</taxon>
    </lineage>
</organism>
<feature type="transmembrane region" description="Helical" evidence="6">
    <location>
        <begin position="478"/>
        <end position="500"/>
    </location>
</feature>
<feature type="domain" description="Golgi pH regulator conserved" evidence="8">
    <location>
        <begin position="166"/>
        <end position="234"/>
    </location>
</feature>
<gene>
    <name evidence="9" type="ORF">RDB_LOCUS128209</name>
</gene>
<evidence type="ECO:0000256" key="3">
    <source>
        <dbReference type="ARBA" id="ARBA00022989"/>
    </source>
</evidence>
<keyword evidence="4 6" id="KW-0472">Membrane</keyword>
<feature type="transmembrane region" description="Helical" evidence="6">
    <location>
        <begin position="177"/>
        <end position="198"/>
    </location>
</feature>
<keyword evidence="3 6" id="KW-1133">Transmembrane helix</keyword>
<keyword evidence="2 6" id="KW-0812">Transmembrane</keyword>
<evidence type="ECO:0000256" key="4">
    <source>
        <dbReference type="ARBA" id="ARBA00023136"/>
    </source>
</evidence>
<accession>A0A8H3DJP2</accession>
<dbReference type="EMBL" id="CAJMWZ010006929">
    <property type="protein sequence ID" value="CAE6529174.1"/>
    <property type="molecule type" value="Genomic_DNA"/>
</dbReference>
<feature type="region of interest" description="Disordered" evidence="5">
    <location>
        <begin position="1"/>
        <end position="29"/>
    </location>
</feature>
<proteinExistence type="predicted"/>